<name>A0A4Y2E6C4_ARAVE</name>
<proteinExistence type="predicted"/>
<comment type="caution">
    <text evidence="1">The sequence shown here is derived from an EMBL/GenBank/DDBJ whole genome shotgun (WGS) entry which is preliminary data.</text>
</comment>
<keyword evidence="2" id="KW-1185">Reference proteome</keyword>
<dbReference type="Proteomes" id="UP000499080">
    <property type="component" value="Unassembled WGS sequence"/>
</dbReference>
<evidence type="ECO:0000313" key="2">
    <source>
        <dbReference type="Proteomes" id="UP000499080"/>
    </source>
</evidence>
<dbReference type="EMBL" id="BGPR01000525">
    <property type="protein sequence ID" value="GBM24693.1"/>
    <property type="molecule type" value="Genomic_DNA"/>
</dbReference>
<sequence>MEVYRTSSTEVLGVPPRQNFKNLSGCADPWSSVVCWMSVNVILVKLFNVPTDSRTIDIKSQITNSQFDVYMDGSRIGDNTGLSVGILKNEHHFKIFKFKLNKNNAVFQVELAAINFAGSWRMASKLIEALRSSRPH</sequence>
<evidence type="ECO:0000313" key="1">
    <source>
        <dbReference type="EMBL" id="GBM24693.1"/>
    </source>
</evidence>
<organism evidence="1 2">
    <name type="scientific">Araneus ventricosus</name>
    <name type="common">Orbweaver spider</name>
    <name type="synonym">Epeira ventricosa</name>
    <dbReference type="NCBI Taxonomy" id="182803"/>
    <lineage>
        <taxon>Eukaryota</taxon>
        <taxon>Metazoa</taxon>
        <taxon>Ecdysozoa</taxon>
        <taxon>Arthropoda</taxon>
        <taxon>Chelicerata</taxon>
        <taxon>Arachnida</taxon>
        <taxon>Araneae</taxon>
        <taxon>Araneomorphae</taxon>
        <taxon>Entelegynae</taxon>
        <taxon>Araneoidea</taxon>
        <taxon>Araneidae</taxon>
        <taxon>Araneus</taxon>
    </lineage>
</organism>
<reference evidence="1 2" key="1">
    <citation type="journal article" date="2019" name="Sci. Rep.">
        <title>Orb-weaving spider Araneus ventricosus genome elucidates the spidroin gene catalogue.</title>
        <authorList>
            <person name="Kono N."/>
            <person name="Nakamura H."/>
            <person name="Ohtoshi R."/>
            <person name="Moran D.A.P."/>
            <person name="Shinohara A."/>
            <person name="Yoshida Y."/>
            <person name="Fujiwara M."/>
            <person name="Mori M."/>
            <person name="Tomita M."/>
            <person name="Arakawa K."/>
        </authorList>
    </citation>
    <scope>NUCLEOTIDE SEQUENCE [LARGE SCALE GENOMIC DNA]</scope>
</reference>
<gene>
    <name evidence="1" type="ORF">AVEN_46192_1</name>
</gene>
<dbReference type="OrthoDB" id="8054345at2759"/>
<protein>
    <submittedName>
        <fullName evidence="1">Uncharacterized protein</fullName>
    </submittedName>
</protein>
<dbReference type="AlphaFoldDB" id="A0A4Y2E6C4"/>
<accession>A0A4Y2E6C4</accession>